<sequence>MTVRLFIALLDVGMAVDAFLSAAQVWGPSAVASIILLALAWIVLPDSARTRVRTPSAPLLLLTRCKPLTCRDTCPDTSADTGPDPSGHDSRGGR</sequence>
<dbReference type="Proteomes" id="UP000516422">
    <property type="component" value="Chromosome"/>
</dbReference>
<evidence type="ECO:0000313" key="3">
    <source>
        <dbReference type="EMBL" id="QNT94851.1"/>
    </source>
</evidence>
<gene>
    <name evidence="3" type="ORF">HEP81_04578</name>
</gene>
<evidence type="ECO:0000256" key="1">
    <source>
        <dbReference type="SAM" id="MobiDB-lite"/>
    </source>
</evidence>
<proteinExistence type="predicted"/>
<protein>
    <submittedName>
        <fullName evidence="3">Uncharacterized protein</fullName>
    </submittedName>
</protein>
<feature type="region of interest" description="Disordered" evidence="1">
    <location>
        <begin position="73"/>
        <end position="94"/>
    </location>
</feature>
<keyword evidence="2" id="KW-1133">Transmembrane helix</keyword>
<reference evidence="3 4" key="1">
    <citation type="submission" date="2020-04" db="EMBL/GenBank/DDBJ databases">
        <title>Characterization and engineering of Streptomyces griseofuscus DSM40191 as a potential heterologous host for expression of BGCs.</title>
        <authorList>
            <person name="Gren T."/>
            <person name="Whitford C.M."/>
            <person name="Mohite O.S."/>
            <person name="Joergensen T.S."/>
            <person name="Nielsen J.B."/>
            <person name="Lee S.Y."/>
            <person name="Weber T."/>
        </authorList>
    </citation>
    <scope>NUCLEOTIDE SEQUENCE [LARGE SCALE GENOMIC DNA]</scope>
    <source>
        <strain evidence="3 4">DSM 40191</strain>
    </source>
</reference>
<dbReference type="EMBL" id="CP051006">
    <property type="protein sequence ID" value="QNT94851.1"/>
    <property type="molecule type" value="Genomic_DNA"/>
</dbReference>
<dbReference type="AlphaFoldDB" id="A0A7H1Q3H1"/>
<keyword evidence="2" id="KW-0812">Transmembrane</keyword>
<evidence type="ECO:0000313" key="4">
    <source>
        <dbReference type="Proteomes" id="UP000516422"/>
    </source>
</evidence>
<evidence type="ECO:0000256" key="2">
    <source>
        <dbReference type="SAM" id="Phobius"/>
    </source>
</evidence>
<name>A0A7H1Q3H1_9ACTN</name>
<keyword evidence="2" id="KW-0472">Membrane</keyword>
<organism evidence="3 4">
    <name type="scientific">Streptomyces griseofuscus</name>
    <dbReference type="NCBI Taxonomy" id="146922"/>
    <lineage>
        <taxon>Bacteria</taxon>
        <taxon>Bacillati</taxon>
        <taxon>Actinomycetota</taxon>
        <taxon>Actinomycetes</taxon>
        <taxon>Kitasatosporales</taxon>
        <taxon>Streptomycetaceae</taxon>
        <taxon>Streptomyces</taxon>
    </lineage>
</organism>
<dbReference type="KEGG" id="sgf:HEP81_04578"/>
<feature type="transmembrane region" description="Helical" evidence="2">
    <location>
        <begin position="25"/>
        <end position="44"/>
    </location>
</feature>
<dbReference type="GeneID" id="91464130"/>
<dbReference type="RefSeq" id="WP_037653694.1">
    <property type="nucleotide sequence ID" value="NZ_CP051006.1"/>
</dbReference>
<accession>A0A7H1Q3H1</accession>